<accession>A0A7S1FUN7</accession>
<keyword evidence="4 8" id="KW-0378">Hydrolase</keyword>
<keyword evidence="5 8" id="KW-0720">Serine protease</keyword>
<feature type="active site" evidence="7">
    <location>
        <position position="249"/>
    </location>
</feature>
<dbReference type="PANTHER" id="PTHR10381:SF15">
    <property type="entry name" value="CHLOROPLASTIC ATP-DEPENDENT CLP PROTEASE PROTEOLYTIC SUBUNIT 1"/>
    <property type="match status" value="1"/>
</dbReference>
<dbReference type="CDD" id="cd07017">
    <property type="entry name" value="S14_ClpP_2"/>
    <property type="match status" value="1"/>
</dbReference>
<keyword evidence="10" id="KW-1133">Transmembrane helix</keyword>
<evidence type="ECO:0000256" key="5">
    <source>
        <dbReference type="ARBA" id="ARBA00022825"/>
    </source>
</evidence>
<dbReference type="GO" id="GO:0004252">
    <property type="term" value="F:serine-type endopeptidase activity"/>
    <property type="evidence" value="ECO:0007669"/>
    <property type="project" value="UniProtKB-EC"/>
</dbReference>
<dbReference type="InterPro" id="IPR033135">
    <property type="entry name" value="ClpP_His_AS"/>
</dbReference>
<dbReference type="SUPFAM" id="SSF52096">
    <property type="entry name" value="ClpP/crotonase"/>
    <property type="match status" value="1"/>
</dbReference>
<dbReference type="PROSITE" id="PS00382">
    <property type="entry name" value="CLP_PROTEASE_HIS"/>
    <property type="match status" value="1"/>
</dbReference>
<keyword evidence="3 8" id="KW-0645">Protease</keyword>
<dbReference type="PRINTS" id="PR00127">
    <property type="entry name" value="CLPPROTEASEP"/>
</dbReference>
<reference evidence="11" key="1">
    <citation type="submission" date="2021-01" db="EMBL/GenBank/DDBJ databases">
        <authorList>
            <person name="Corre E."/>
            <person name="Pelletier E."/>
            <person name="Niang G."/>
            <person name="Scheremetjew M."/>
            <person name="Finn R."/>
            <person name="Kale V."/>
            <person name="Holt S."/>
            <person name="Cochrane G."/>
            <person name="Meng A."/>
            <person name="Brown T."/>
            <person name="Cohen L."/>
        </authorList>
    </citation>
    <scope>NUCLEOTIDE SEQUENCE</scope>
    <source>
        <strain evidence="11">308</strain>
    </source>
</reference>
<evidence type="ECO:0000256" key="2">
    <source>
        <dbReference type="ARBA" id="ARBA00022640"/>
    </source>
</evidence>
<sequence>MFSSRSTGSRFQNQSSTCFVHPFCRCSCHRHCRRCYRSRRSNSLRILVHILISITLTMKTLIALIVSAYTAYSADAFSPTFEASFVPAVWSFSPRGARLPTRINANRYPITMPPDPAPPGPAPTTPKPRPPAILPTVTGENGQIDVLSRLQKDRILVLGSGVNDEVANVLVSQLLFLASEDPERDITLYINSPGGSVSAGLAIYDTMQFIPCDVQTVCFGMAASMGAFLLGAGAKGKRKSLPNARIMIHQPLGGAQGAATDVEIQAKEILYTKALLNQFMADYTGQPLGKIEDDTDRDFFMTPYESLEYGIIDEVIKTKTSHIALPAMPVLSRA</sequence>
<dbReference type="EC" id="3.4.21.92" evidence="8"/>
<evidence type="ECO:0000256" key="6">
    <source>
        <dbReference type="PROSITE-ProRule" id="PRU10085"/>
    </source>
</evidence>
<dbReference type="GO" id="GO:0051117">
    <property type="term" value="F:ATPase binding"/>
    <property type="evidence" value="ECO:0007669"/>
    <property type="project" value="TreeGrafter"/>
</dbReference>
<name>A0A7S1FUN7_9STRA</name>
<dbReference type="GO" id="GO:0004176">
    <property type="term" value="F:ATP-dependent peptidase activity"/>
    <property type="evidence" value="ECO:0007669"/>
    <property type="project" value="InterPro"/>
</dbReference>
<proteinExistence type="inferred from homology"/>
<protein>
    <recommendedName>
        <fullName evidence="9">ATP-dependent Clp protease proteolytic subunit</fullName>
        <ecNumber evidence="8">3.4.21.92</ecNumber>
    </recommendedName>
</protein>
<keyword evidence="10" id="KW-0472">Membrane</keyword>
<dbReference type="PANTHER" id="PTHR10381">
    <property type="entry name" value="ATP-DEPENDENT CLP PROTEASE PROTEOLYTIC SUBUNIT"/>
    <property type="match status" value="1"/>
</dbReference>
<dbReference type="InterPro" id="IPR018215">
    <property type="entry name" value="ClpP_Ser_AS"/>
</dbReference>
<dbReference type="FunFam" id="3.90.226.10:FF:000001">
    <property type="entry name" value="ATP-dependent Clp protease proteolytic subunit"/>
    <property type="match status" value="1"/>
</dbReference>
<dbReference type="PROSITE" id="PS00381">
    <property type="entry name" value="CLP_PROTEASE_SER"/>
    <property type="match status" value="1"/>
</dbReference>
<evidence type="ECO:0000256" key="8">
    <source>
        <dbReference type="RuleBase" id="RU000549"/>
    </source>
</evidence>
<keyword evidence="2" id="KW-0934">Plastid</keyword>
<evidence type="ECO:0000256" key="7">
    <source>
        <dbReference type="PROSITE-ProRule" id="PRU10086"/>
    </source>
</evidence>
<dbReference type="HAMAP" id="MF_00444">
    <property type="entry name" value="ClpP"/>
    <property type="match status" value="1"/>
</dbReference>
<evidence type="ECO:0000256" key="3">
    <source>
        <dbReference type="ARBA" id="ARBA00022670"/>
    </source>
</evidence>
<dbReference type="InterPro" id="IPR023562">
    <property type="entry name" value="ClpP/TepA"/>
</dbReference>
<dbReference type="InterPro" id="IPR029045">
    <property type="entry name" value="ClpP/crotonase-like_dom_sf"/>
</dbReference>
<dbReference type="Gene3D" id="3.90.226.10">
    <property type="entry name" value="2-enoyl-CoA Hydratase, Chain A, domain 1"/>
    <property type="match status" value="1"/>
</dbReference>
<feature type="transmembrane region" description="Helical" evidence="10">
    <location>
        <begin position="46"/>
        <end position="72"/>
    </location>
</feature>
<dbReference type="EMBL" id="HBFR01021466">
    <property type="protein sequence ID" value="CAD8888273.1"/>
    <property type="molecule type" value="Transcribed_RNA"/>
</dbReference>
<dbReference type="GO" id="GO:0009368">
    <property type="term" value="C:endopeptidase Clp complex"/>
    <property type="evidence" value="ECO:0007669"/>
    <property type="project" value="TreeGrafter"/>
</dbReference>
<dbReference type="NCBIfam" id="NF009205">
    <property type="entry name" value="PRK12553.1"/>
    <property type="match status" value="1"/>
</dbReference>
<evidence type="ECO:0000256" key="9">
    <source>
        <dbReference type="RuleBase" id="RU003567"/>
    </source>
</evidence>
<gene>
    <name evidence="11" type="ORF">CHYS00102_LOCUS15471</name>
</gene>
<comment type="similarity">
    <text evidence="1 9">Belongs to the peptidase S14 family.</text>
</comment>
<dbReference type="InterPro" id="IPR001907">
    <property type="entry name" value="ClpP"/>
</dbReference>
<feature type="active site" evidence="6">
    <location>
        <position position="224"/>
    </location>
</feature>
<dbReference type="AlphaFoldDB" id="A0A7S1FUN7"/>
<dbReference type="NCBIfam" id="NF001368">
    <property type="entry name" value="PRK00277.1"/>
    <property type="match status" value="1"/>
</dbReference>
<evidence type="ECO:0000256" key="1">
    <source>
        <dbReference type="ARBA" id="ARBA00007039"/>
    </source>
</evidence>
<dbReference type="Pfam" id="PF00574">
    <property type="entry name" value="CLP_protease"/>
    <property type="match status" value="1"/>
</dbReference>
<evidence type="ECO:0000256" key="4">
    <source>
        <dbReference type="ARBA" id="ARBA00022801"/>
    </source>
</evidence>
<evidence type="ECO:0000256" key="10">
    <source>
        <dbReference type="SAM" id="Phobius"/>
    </source>
</evidence>
<evidence type="ECO:0000313" key="11">
    <source>
        <dbReference type="EMBL" id="CAD8888273.1"/>
    </source>
</evidence>
<keyword evidence="10" id="KW-0812">Transmembrane</keyword>
<dbReference type="GO" id="GO:0006515">
    <property type="term" value="P:protein quality control for misfolded or incompletely synthesized proteins"/>
    <property type="evidence" value="ECO:0007669"/>
    <property type="project" value="TreeGrafter"/>
</dbReference>
<organism evidence="11">
    <name type="scientific">Corethron hystrix</name>
    <dbReference type="NCBI Taxonomy" id="216773"/>
    <lineage>
        <taxon>Eukaryota</taxon>
        <taxon>Sar</taxon>
        <taxon>Stramenopiles</taxon>
        <taxon>Ochrophyta</taxon>
        <taxon>Bacillariophyta</taxon>
        <taxon>Coscinodiscophyceae</taxon>
        <taxon>Corethrophycidae</taxon>
        <taxon>Corethrales</taxon>
        <taxon>Corethraceae</taxon>
        <taxon>Corethron</taxon>
    </lineage>
</organism>